<protein>
    <submittedName>
        <fullName evidence="3">DUF418 domain-containing protein</fullName>
    </submittedName>
</protein>
<keyword evidence="1" id="KW-1133">Transmembrane helix</keyword>
<keyword evidence="1" id="KW-0812">Transmembrane</keyword>
<dbReference type="OrthoDB" id="9807744at2"/>
<evidence type="ECO:0000313" key="4">
    <source>
        <dbReference type="Proteomes" id="UP000466966"/>
    </source>
</evidence>
<feature type="transmembrane region" description="Helical" evidence="1">
    <location>
        <begin position="355"/>
        <end position="375"/>
    </location>
</feature>
<dbReference type="AlphaFoldDB" id="A0A844Z194"/>
<dbReference type="EMBL" id="WTYV01000008">
    <property type="protein sequence ID" value="MXO73282.1"/>
    <property type="molecule type" value="Genomic_DNA"/>
</dbReference>
<keyword evidence="4" id="KW-1185">Reference proteome</keyword>
<gene>
    <name evidence="3" type="ORF">GRI99_16765</name>
</gene>
<dbReference type="PANTHER" id="PTHR30590">
    <property type="entry name" value="INNER MEMBRANE PROTEIN"/>
    <property type="match status" value="1"/>
</dbReference>
<evidence type="ECO:0000259" key="2">
    <source>
        <dbReference type="Pfam" id="PF04235"/>
    </source>
</evidence>
<feature type="transmembrane region" description="Helical" evidence="1">
    <location>
        <begin position="157"/>
        <end position="177"/>
    </location>
</feature>
<dbReference type="RefSeq" id="WP_160773206.1">
    <property type="nucleotide sequence ID" value="NZ_WTYV01000008.1"/>
</dbReference>
<feature type="transmembrane region" description="Helical" evidence="1">
    <location>
        <begin position="64"/>
        <end position="93"/>
    </location>
</feature>
<reference evidence="3 4" key="1">
    <citation type="submission" date="2019-12" db="EMBL/GenBank/DDBJ databases">
        <title>Genomic-based taxomic classification of the family Erythrobacteraceae.</title>
        <authorList>
            <person name="Xu L."/>
        </authorList>
    </citation>
    <scope>NUCLEOTIDE SEQUENCE [LARGE SCALE GENOMIC DNA]</scope>
    <source>
        <strain evidence="3 4">M0322</strain>
    </source>
</reference>
<feature type="transmembrane region" description="Helical" evidence="1">
    <location>
        <begin position="113"/>
        <end position="129"/>
    </location>
</feature>
<accession>A0A844Z194</accession>
<comment type="caution">
    <text evidence="3">The sequence shown here is derived from an EMBL/GenBank/DDBJ whole genome shotgun (WGS) entry which is preliminary data.</text>
</comment>
<feature type="transmembrane region" description="Helical" evidence="1">
    <location>
        <begin position="309"/>
        <end position="334"/>
    </location>
</feature>
<feature type="transmembrane region" description="Helical" evidence="1">
    <location>
        <begin position="25"/>
        <end position="44"/>
    </location>
</feature>
<sequence length="434" mass="47197">MGSAPLQTDFARPVSGEDRLGALDLIRGIAVLGILLANITAFAHPDLAYWWPGALPGGGNAADGWVWLAQFMAIDGKLRALFTLLFGAGLVLFDHNQRERHGRTDGQAMAMQARRLAWLGLFGVLHFFLLFEGDILFSYAVGGLLALFALRMSTERLVGIGVVWLVASGVIQLLPWIGPAMAEAGVSSPGLQSGTFAEILDRSWQDQLAEAAEQARVMAGDSYAAVIGYRLDNQAGDLASYASWALFETVPLIMLGMAAMRMKLFAPSDEDPSGGPLPWVLVALGLALNLATGLLAMDYHFAPYITQAVVFGTAPLTNLPLIAGLVLLLARWAVRATARAEQGWLVERLVLAGRMAFSNYIGTSAVMMLLFQGWAGGLFGTMHRLDLLLVVLFGWAVMIAFSRVWLGRFRYGPLEWLWRCLTYGRLFPNRLPLA</sequence>
<dbReference type="PANTHER" id="PTHR30590:SF2">
    <property type="entry name" value="INNER MEMBRANE PROTEIN"/>
    <property type="match status" value="1"/>
</dbReference>
<feature type="transmembrane region" description="Helical" evidence="1">
    <location>
        <begin position="387"/>
        <end position="406"/>
    </location>
</feature>
<evidence type="ECO:0000313" key="3">
    <source>
        <dbReference type="EMBL" id="MXO73282.1"/>
    </source>
</evidence>
<proteinExistence type="predicted"/>
<feature type="transmembrane region" description="Helical" evidence="1">
    <location>
        <begin position="135"/>
        <end position="150"/>
    </location>
</feature>
<name>A0A844Z194_9SPHN</name>
<keyword evidence="1" id="KW-0472">Membrane</keyword>
<feature type="transmembrane region" description="Helical" evidence="1">
    <location>
        <begin position="279"/>
        <end position="297"/>
    </location>
</feature>
<dbReference type="Proteomes" id="UP000466966">
    <property type="component" value="Unassembled WGS sequence"/>
</dbReference>
<dbReference type="Pfam" id="PF04235">
    <property type="entry name" value="DUF418"/>
    <property type="match status" value="1"/>
</dbReference>
<feature type="transmembrane region" description="Helical" evidence="1">
    <location>
        <begin position="238"/>
        <end position="258"/>
    </location>
</feature>
<dbReference type="InterPro" id="IPR007349">
    <property type="entry name" value="DUF418"/>
</dbReference>
<organism evidence="3 4">
    <name type="scientific">Alteraurantiacibacter buctensis</name>
    <dbReference type="NCBI Taxonomy" id="1503981"/>
    <lineage>
        <taxon>Bacteria</taxon>
        <taxon>Pseudomonadati</taxon>
        <taxon>Pseudomonadota</taxon>
        <taxon>Alphaproteobacteria</taxon>
        <taxon>Sphingomonadales</taxon>
        <taxon>Erythrobacteraceae</taxon>
        <taxon>Alteraurantiacibacter</taxon>
    </lineage>
</organism>
<dbReference type="InterPro" id="IPR052529">
    <property type="entry name" value="Bact_Transport_Assoc"/>
</dbReference>
<feature type="domain" description="DUF418" evidence="2">
    <location>
        <begin position="260"/>
        <end position="424"/>
    </location>
</feature>
<evidence type="ECO:0000256" key="1">
    <source>
        <dbReference type="SAM" id="Phobius"/>
    </source>
</evidence>